<dbReference type="InterPro" id="IPR013968">
    <property type="entry name" value="PKS_KR"/>
</dbReference>
<dbReference type="Gene3D" id="3.40.50.720">
    <property type="entry name" value="NAD(P)-binding Rossmann-like Domain"/>
    <property type="match status" value="1"/>
</dbReference>
<evidence type="ECO:0000256" key="2">
    <source>
        <dbReference type="ARBA" id="ARBA00022553"/>
    </source>
</evidence>
<dbReference type="PANTHER" id="PTHR43775:SF18">
    <property type="entry name" value="ENZYME, PUTATIVE (JCVI)-RELATED"/>
    <property type="match status" value="1"/>
</dbReference>
<dbReference type="InterPro" id="IPR036736">
    <property type="entry name" value="ACP-like_sf"/>
</dbReference>
<dbReference type="InterPro" id="IPR050091">
    <property type="entry name" value="PKS_NRPS_Biosynth_Enz"/>
</dbReference>
<dbReference type="PROSITE" id="PS50075">
    <property type="entry name" value="CARRIER"/>
    <property type="match status" value="1"/>
</dbReference>
<reference evidence="5 6" key="1">
    <citation type="submission" date="2023-01" db="EMBL/GenBank/DDBJ databases">
        <title>Analysis of 21 Apiospora genomes using comparative genomics revels a genus with tremendous synthesis potential of carbohydrate active enzymes and secondary metabolites.</title>
        <authorList>
            <person name="Sorensen T."/>
        </authorList>
    </citation>
    <scope>NUCLEOTIDE SEQUENCE [LARGE SCALE GENOMIC DNA]</scope>
    <source>
        <strain evidence="5 6">CBS 83171</strain>
    </source>
</reference>
<evidence type="ECO:0000259" key="4">
    <source>
        <dbReference type="PROSITE" id="PS50075"/>
    </source>
</evidence>
<comment type="caution">
    <text evidence="5">The sequence shown here is derived from an EMBL/GenBank/DDBJ whole genome shotgun (WGS) entry which is preliminary data.</text>
</comment>
<dbReference type="Pfam" id="PF08659">
    <property type="entry name" value="KR"/>
    <property type="match status" value="1"/>
</dbReference>
<dbReference type="EMBL" id="JAQQWM010000003">
    <property type="protein sequence ID" value="KAK8071743.1"/>
    <property type="molecule type" value="Genomic_DNA"/>
</dbReference>
<dbReference type="Pfam" id="PF00550">
    <property type="entry name" value="PP-binding"/>
    <property type="match status" value="1"/>
</dbReference>
<dbReference type="SMART" id="SM00823">
    <property type="entry name" value="PKS_PP"/>
    <property type="match status" value="1"/>
</dbReference>
<protein>
    <recommendedName>
        <fullName evidence="4">Carrier domain-containing protein</fullName>
    </recommendedName>
</protein>
<evidence type="ECO:0000313" key="6">
    <source>
        <dbReference type="Proteomes" id="UP001446871"/>
    </source>
</evidence>
<dbReference type="SUPFAM" id="SSF51735">
    <property type="entry name" value="NAD(P)-binding Rossmann-fold domains"/>
    <property type="match status" value="1"/>
</dbReference>
<accession>A0ABR1VKI2</accession>
<evidence type="ECO:0000256" key="3">
    <source>
        <dbReference type="ARBA" id="ARBA00023002"/>
    </source>
</evidence>
<keyword evidence="1" id="KW-0596">Phosphopantetheine</keyword>
<dbReference type="Proteomes" id="UP001446871">
    <property type="component" value="Unassembled WGS sequence"/>
</dbReference>
<evidence type="ECO:0000313" key="5">
    <source>
        <dbReference type="EMBL" id="KAK8071743.1"/>
    </source>
</evidence>
<dbReference type="InterPro" id="IPR020806">
    <property type="entry name" value="PKS_PP-bd"/>
</dbReference>
<keyword evidence="6" id="KW-1185">Reference proteome</keyword>
<gene>
    <name evidence="5" type="ORF">PG996_005091</name>
</gene>
<organism evidence="5 6">
    <name type="scientific">Apiospora saccharicola</name>
    <dbReference type="NCBI Taxonomy" id="335842"/>
    <lineage>
        <taxon>Eukaryota</taxon>
        <taxon>Fungi</taxon>
        <taxon>Dikarya</taxon>
        <taxon>Ascomycota</taxon>
        <taxon>Pezizomycotina</taxon>
        <taxon>Sordariomycetes</taxon>
        <taxon>Xylariomycetidae</taxon>
        <taxon>Amphisphaeriales</taxon>
        <taxon>Apiosporaceae</taxon>
        <taxon>Apiospora</taxon>
    </lineage>
</organism>
<dbReference type="InterPro" id="IPR036291">
    <property type="entry name" value="NAD(P)-bd_dom_sf"/>
</dbReference>
<feature type="domain" description="Carrier" evidence="4">
    <location>
        <begin position="169"/>
        <end position="249"/>
    </location>
</feature>
<keyword evidence="3" id="KW-0560">Oxidoreductase</keyword>
<keyword evidence="2" id="KW-0597">Phosphoprotein</keyword>
<proteinExistence type="predicted"/>
<dbReference type="InterPro" id="IPR057326">
    <property type="entry name" value="KR_dom"/>
</dbReference>
<evidence type="ECO:0000256" key="1">
    <source>
        <dbReference type="ARBA" id="ARBA00022450"/>
    </source>
</evidence>
<dbReference type="PANTHER" id="PTHR43775">
    <property type="entry name" value="FATTY ACID SYNTHASE"/>
    <property type="match status" value="1"/>
</dbReference>
<dbReference type="InterPro" id="IPR009081">
    <property type="entry name" value="PP-bd_ACP"/>
</dbReference>
<sequence>MILAEYHDSIQCKIRGTWNLHNGAESLDLQLDSYTLLSSLSGIKGGLGQANYAAANVFLDSFASWRQARGRPACSIATWASVKTPASRSDRSGIHIKADPYPAGTLATPPMVTGLVLPQPEDSILRKDARFSPLFTGHHGGSDDTAVHTGGKPNADVQALVLLLRTESAEQAAKIQAMVDVVSGCFMRVLRPSDPMDPGRPISVYRADSLAAVEVRNWIRTELGALVTTLDIMSASSLTGLCEKILGKLVS</sequence>
<dbReference type="SUPFAM" id="SSF47336">
    <property type="entry name" value="ACP-like"/>
    <property type="match status" value="1"/>
</dbReference>
<name>A0ABR1VKI2_9PEZI</name>
<dbReference type="SMART" id="SM00822">
    <property type="entry name" value="PKS_KR"/>
    <property type="match status" value="1"/>
</dbReference>